<feature type="transmembrane region" description="Helical" evidence="1">
    <location>
        <begin position="23"/>
        <end position="41"/>
    </location>
</feature>
<feature type="transmembrane region" description="Helical" evidence="1">
    <location>
        <begin position="109"/>
        <end position="130"/>
    </location>
</feature>
<protein>
    <submittedName>
        <fullName evidence="2">Uncharacterized protein</fullName>
    </submittedName>
</protein>
<reference evidence="3" key="1">
    <citation type="journal article" date="2019" name="Int. J. Syst. Evol. Microbiol.">
        <title>The Global Catalogue of Microorganisms (GCM) 10K type strain sequencing project: providing services to taxonomists for standard genome sequencing and annotation.</title>
        <authorList>
            <consortium name="The Broad Institute Genomics Platform"/>
            <consortium name="The Broad Institute Genome Sequencing Center for Infectious Disease"/>
            <person name="Wu L."/>
            <person name="Ma J."/>
        </authorList>
    </citation>
    <scope>NUCLEOTIDE SEQUENCE [LARGE SCALE GENOMIC DNA]</scope>
    <source>
        <strain evidence="3">JCM 10696</strain>
    </source>
</reference>
<feature type="transmembrane region" description="Helical" evidence="1">
    <location>
        <begin position="84"/>
        <end position="103"/>
    </location>
</feature>
<name>A0ABP4BG40_9ACTN</name>
<gene>
    <name evidence="2" type="ORF">GCM10009550_24970</name>
</gene>
<comment type="caution">
    <text evidence="2">The sequence shown here is derived from an EMBL/GenBank/DDBJ whole genome shotgun (WGS) entry which is preliminary data.</text>
</comment>
<sequence>MSTQTGALHRPATADASTLLRRVLWLDGVSTAAVGVLLLAAARTFEDLLGLPVAWGVPLGVGLLGWALAVVLIVDNADISPRHVAVVIGGNALSAAGLVALALTDLVPLTGLGVGFMLLMAVIVAAYAELQFTGLRRATR</sequence>
<dbReference type="Proteomes" id="UP001500665">
    <property type="component" value="Unassembled WGS sequence"/>
</dbReference>
<proteinExistence type="predicted"/>
<dbReference type="EMBL" id="BAAAHH010000008">
    <property type="protein sequence ID" value="GAA0948520.1"/>
    <property type="molecule type" value="Genomic_DNA"/>
</dbReference>
<evidence type="ECO:0000256" key="1">
    <source>
        <dbReference type="SAM" id="Phobius"/>
    </source>
</evidence>
<organism evidence="2 3">
    <name type="scientific">Actinocorallia libanotica</name>
    <dbReference type="NCBI Taxonomy" id="46162"/>
    <lineage>
        <taxon>Bacteria</taxon>
        <taxon>Bacillati</taxon>
        <taxon>Actinomycetota</taxon>
        <taxon>Actinomycetes</taxon>
        <taxon>Streptosporangiales</taxon>
        <taxon>Thermomonosporaceae</taxon>
        <taxon>Actinocorallia</taxon>
    </lineage>
</organism>
<keyword evidence="1" id="KW-0472">Membrane</keyword>
<dbReference type="RefSeq" id="WP_344240074.1">
    <property type="nucleotide sequence ID" value="NZ_BAAAHH010000008.1"/>
</dbReference>
<keyword evidence="1" id="KW-0812">Transmembrane</keyword>
<evidence type="ECO:0000313" key="2">
    <source>
        <dbReference type="EMBL" id="GAA0948520.1"/>
    </source>
</evidence>
<feature type="transmembrane region" description="Helical" evidence="1">
    <location>
        <begin position="53"/>
        <end position="72"/>
    </location>
</feature>
<evidence type="ECO:0000313" key="3">
    <source>
        <dbReference type="Proteomes" id="UP001500665"/>
    </source>
</evidence>
<accession>A0ABP4BG40</accession>
<keyword evidence="1" id="KW-1133">Transmembrane helix</keyword>
<keyword evidence="3" id="KW-1185">Reference proteome</keyword>